<evidence type="ECO:0000256" key="5">
    <source>
        <dbReference type="SAM" id="MobiDB-lite"/>
    </source>
</evidence>
<dbReference type="PANTHER" id="PTHR15052:SF2">
    <property type="entry name" value="GENERAL TRANSCRIPTION FACTOR 3C POLYPEPTIDE 2"/>
    <property type="match status" value="1"/>
</dbReference>
<dbReference type="GO" id="GO:0000127">
    <property type="term" value="C:transcription factor TFIIIC complex"/>
    <property type="evidence" value="ECO:0007669"/>
    <property type="project" value="TreeGrafter"/>
</dbReference>
<feature type="compositionally biased region" description="Basic residues" evidence="5">
    <location>
        <begin position="775"/>
        <end position="802"/>
    </location>
</feature>
<gene>
    <name evidence="7" type="ORF">BG006_003330</name>
</gene>
<sequence>MSPRPARAVAKGVSYKPKSGKKKSKRGAEGSDDSDVDMDDFQMSEPDDDDSDEYIAPADAGNPEDDDEDIGPIEEDEDDGEGEHLEDDEEPQVVKKKRSRRQEVQFAANPSELKRLLSENSNGQGSDTNQDNTGGILNSMVQKLEIVPSSLPVRMSNRTVNPDRKRSSSHPLTKRHVHKKGEMHKSNALPLNWKLSHQGPTSFEVHHVSMTEEALRNTVYPHICSNIKDFKVVTDPSDLDEYFPVITTSTANIRDQELSMPIMTGEYVKTTEETAINGFYLINAGLSVWALDWCPLPSNDELSEKNIDYIAVGGFPDTAENCRKRDQTYPLGKQDSHPNVIQIWSAHCDTDEEGTLQGDPEVYMSLCILHNYGAVLDMKWCPNGNRTEAGTEPGSLTRLGILAATFSDGTIRIFSIPEPKSLQEHLDIDASSKETIYICFMSINWGTPQRLVAGCTNGTVAIWDTKSMLDQSSETLAEKDSEYLDPIHLPQLHDVSIRSVDFLRDQDPNVIPTAIISTSYDGRVRFTDTRDVFSPVEVRCLLGVPASTMGVPWGDGFVYVDADGAVKMEQMYVESAAFRVFAAQGYIWDLSYSDFQPYFACAVSDGKLHITNPAYSAKRGYGMIQNTVYQLKISEEEEEAEEATQEAPAEDETASQTALEGLSQTTTKTYHYLEGQDKDYLAKADGFLRFYHINVAIQKVQWSRCFHSAAWLASGSSGGLVRIDNTMLKTNEGGSSNKIHYEPDAYRARKLIAKGQDPNRVPVKLGRPRKEGVRRSAKTGKILHVKAGAKSKGPSKKSSGKAKMKEADGDGDEEGEHDEIADDEDFETRDVSDAEGSRSAPRVSTRPVRSVRLTATKLAPIFALSNSKASGNRDDENNDEPEPADLANEEEEDDENESLTKSKTRKPTGTTTPASNEPPKKRGRPPKKRPVANDLDTISSDTQSLLSMLKGGSASNEVVAPQETEDQDTRMEGPPETISPGSSIEAPRRPDATSTPQPAKGRGRARQAPPTEARRTDGEDAVMAEPESNVASSIRVVKEVTTDSRSSPVPTNDGGSDLVFRSLSPLPSAILQSQQHAPASPRKKRGSYNTKKKAEEMANQPRSVKDLWGAATAKNVGASSSTSSGSTKSADNSTSTITQPVHNLLQTSSGILLPKRQATTSSSAAPALSTHSSSSTTSLAPPSPALSASSSSSSLDQAYRNNTASNHMNGHNSSSSHPTNMSHTNTNSGRAASNPILVLEPLNDTFALKSLDLPEHTKVKIGRQTGVTTAPNPSNGYFDSKVLSRVHAEVWSENGKVFIRDLKSSNGTFLNGKRLCPENVESEPFILNQGDNLEFGIDILDENGALLHEKVACKIYISRMSYPTPGGSPQEAHAKLKSGSPSGSGSNSFTTNSGSNSGSGLSANIDLIISRLQNELTRSQETNGDLGALKQGLGELEKAFVVTGKESKTKTEDTHVDASAQVAAALAASAAEHEKKLEETQQAYSAQVLKLTTTLTETKAELAAYVQKTQLLEPLVAEDEILRAKFAQTTADLNKAKAERDSAKDSMNKLINEHQQAMEILRKEQEAVLARLEEVHKSTLDQIALDTALAQDVMSLKHQQEMAQVAEILSKQQIQTTSTANLESELAMLKTQVQSLQETVQVQGKQVQELKSEKAELHRKLEDTNAELSRTAQELKAQQERNTSEDLSSLTPTSPTNPSTASITTTKSSSSSSQDGSVSKYEFSWSQFVFPMAKKNPSLSQQPPTIFLSGGFMLVGLGAYVLWHKAGLVSN</sequence>
<dbReference type="Pfam" id="PF00498">
    <property type="entry name" value="FHA"/>
    <property type="match status" value="1"/>
</dbReference>
<evidence type="ECO:0000313" key="8">
    <source>
        <dbReference type="Proteomes" id="UP000696485"/>
    </source>
</evidence>
<keyword evidence="4" id="KW-0175">Coiled coil</keyword>
<evidence type="ECO:0000313" key="7">
    <source>
        <dbReference type="EMBL" id="KAF9337694.1"/>
    </source>
</evidence>
<feature type="region of interest" description="Disordered" evidence="5">
    <location>
        <begin position="636"/>
        <end position="656"/>
    </location>
</feature>
<dbReference type="SMART" id="SM00240">
    <property type="entry name" value="FHA"/>
    <property type="match status" value="1"/>
</dbReference>
<feature type="compositionally biased region" description="Low complexity" evidence="5">
    <location>
        <begin position="837"/>
        <end position="852"/>
    </location>
</feature>
<feature type="compositionally biased region" description="Polar residues" evidence="5">
    <location>
        <begin position="1218"/>
        <end position="1231"/>
    </location>
</feature>
<comment type="caution">
    <text evidence="7">The sequence shown here is derived from an EMBL/GenBank/DDBJ whole genome shotgun (WGS) entry which is preliminary data.</text>
</comment>
<feature type="compositionally biased region" description="Basic residues" evidence="5">
    <location>
        <begin position="921"/>
        <end position="930"/>
    </location>
</feature>
<dbReference type="SUPFAM" id="SSF49879">
    <property type="entry name" value="SMAD/FHA domain"/>
    <property type="match status" value="1"/>
</dbReference>
<feature type="region of interest" description="Disordered" evidence="5">
    <location>
        <begin position="148"/>
        <end position="187"/>
    </location>
</feature>
<dbReference type="Gene3D" id="2.60.200.20">
    <property type="match status" value="1"/>
</dbReference>
<evidence type="ECO:0000259" key="6">
    <source>
        <dbReference type="PROSITE" id="PS50006"/>
    </source>
</evidence>
<organism evidence="7 8">
    <name type="scientific">Podila minutissima</name>
    <dbReference type="NCBI Taxonomy" id="64525"/>
    <lineage>
        <taxon>Eukaryota</taxon>
        <taxon>Fungi</taxon>
        <taxon>Fungi incertae sedis</taxon>
        <taxon>Mucoromycota</taxon>
        <taxon>Mortierellomycotina</taxon>
        <taxon>Mortierellomycetes</taxon>
        <taxon>Mortierellales</taxon>
        <taxon>Mortierellaceae</taxon>
        <taxon>Podila</taxon>
    </lineage>
</organism>
<keyword evidence="2" id="KW-0804">Transcription</keyword>
<feature type="compositionally biased region" description="Low complexity" evidence="5">
    <location>
        <begin position="1378"/>
        <end position="1397"/>
    </location>
</feature>
<feature type="region of interest" description="Disordered" evidence="5">
    <location>
        <begin position="1"/>
        <end position="135"/>
    </location>
</feature>
<feature type="compositionally biased region" description="Polar residues" evidence="5">
    <location>
        <begin position="118"/>
        <end position="135"/>
    </location>
</feature>
<feature type="compositionally biased region" description="Acidic residues" evidence="5">
    <location>
        <begin position="809"/>
        <end position="827"/>
    </location>
</feature>
<feature type="compositionally biased region" description="Acidic residues" evidence="5">
    <location>
        <begin position="876"/>
        <end position="897"/>
    </location>
</feature>
<evidence type="ECO:0000256" key="2">
    <source>
        <dbReference type="ARBA" id="ARBA00023163"/>
    </source>
</evidence>
<feature type="coiled-coil region" evidence="4">
    <location>
        <begin position="1533"/>
        <end position="1582"/>
    </location>
</feature>
<reference evidence="7" key="1">
    <citation type="journal article" date="2020" name="Fungal Divers.">
        <title>Resolving the Mortierellaceae phylogeny through synthesis of multi-gene phylogenetics and phylogenomics.</title>
        <authorList>
            <person name="Vandepol N."/>
            <person name="Liber J."/>
            <person name="Desiro A."/>
            <person name="Na H."/>
            <person name="Kennedy M."/>
            <person name="Barry K."/>
            <person name="Grigoriev I.V."/>
            <person name="Miller A.N."/>
            <person name="O'Donnell K."/>
            <person name="Stajich J.E."/>
            <person name="Bonito G."/>
        </authorList>
    </citation>
    <scope>NUCLEOTIDE SEQUENCE</scope>
    <source>
        <strain evidence="7">NVP1</strain>
    </source>
</reference>
<dbReference type="InterPro" id="IPR008984">
    <property type="entry name" value="SMAD_FHA_dom_sf"/>
</dbReference>
<feature type="compositionally biased region" description="Low complexity" evidence="5">
    <location>
        <begin position="1119"/>
        <end position="1135"/>
    </location>
</feature>
<name>A0A9P5VRC6_9FUNG</name>
<evidence type="ECO:0000256" key="4">
    <source>
        <dbReference type="SAM" id="Coils"/>
    </source>
</evidence>
<dbReference type="InterPro" id="IPR036322">
    <property type="entry name" value="WD40_repeat_dom_sf"/>
</dbReference>
<dbReference type="Gene3D" id="2.130.10.10">
    <property type="entry name" value="YVTN repeat-like/Quinoprotein amine dehydrogenase"/>
    <property type="match status" value="1"/>
</dbReference>
<comment type="subcellular location">
    <subcellularLocation>
        <location evidence="1">Nucleus</location>
    </subcellularLocation>
</comment>
<keyword evidence="3" id="KW-0539">Nucleus</keyword>
<feature type="compositionally biased region" description="Basic residues" evidence="5">
    <location>
        <begin position="172"/>
        <end position="182"/>
    </location>
</feature>
<feature type="compositionally biased region" description="Low complexity" evidence="5">
    <location>
        <begin position="1205"/>
        <end position="1217"/>
    </location>
</feature>
<keyword evidence="8" id="KW-1185">Reference proteome</keyword>
<feature type="compositionally biased region" description="Acidic residues" evidence="5">
    <location>
        <begin position="636"/>
        <end position="653"/>
    </location>
</feature>
<feature type="compositionally biased region" description="Low complexity" evidence="5">
    <location>
        <begin position="1158"/>
        <end position="1195"/>
    </location>
</feature>
<dbReference type="InterPro" id="IPR052416">
    <property type="entry name" value="GTF3C_component"/>
</dbReference>
<dbReference type="InterPro" id="IPR000253">
    <property type="entry name" value="FHA_dom"/>
</dbReference>
<feature type="region of interest" description="Disordered" evidence="5">
    <location>
        <begin position="1671"/>
        <end position="1717"/>
    </location>
</feature>
<dbReference type="InterPro" id="IPR015943">
    <property type="entry name" value="WD40/YVTN_repeat-like_dom_sf"/>
</dbReference>
<feature type="compositionally biased region" description="Polar residues" evidence="5">
    <location>
        <begin position="1043"/>
        <end position="1054"/>
    </location>
</feature>
<feature type="region of interest" description="Disordered" evidence="5">
    <location>
        <begin position="757"/>
        <end position="1103"/>
    </location>
</feature>
<feature type="domain" description="FHA" evidence="6">
    <location>
        <begin position="1259"/>
        <end position="1315"/>
    </location>
</feature>
<feature type="region of interest" description="Disordered" evidence="5">
    <location>
        <begin position="1364"/>
        <end position="1397"/>
    </location>
</feature>
<dbReference type="SMART" id="SM00320">
    <property type="entry name" value="WD40"/>
    <property type="match status" value="4"/>
</dbReference>
<feature type="region of interest" description="Disordered" evidence="5">
    <location>
        <begin position="1156"/>
        <end position="1231"/>
    </location>
</feature>
<dbReference type="SUPFAM" id="SSF50978">
    <property type="entry name" value="WD40 repeat-like"/>
    <property type="match status" value="1"/>
</dbReference>
<feature type="compositionally biased region" description="Low complexity" evidence="5">
    <location>
        <begin position="1685"/>
        <end position="1717"/>
    </location>
</feature>
<feature type="compositionally biased region" description="Acidic residues" evidence="5">
    <location>
        <begin position="62"/>
        <end position="91"/>
    </location>
</feature>
<evidence type="ECO:0000256" key="1">
    <source>
        <dbReference type="ARBA" id="ARBA00004123"/>
    </source>
</evidence>
<dbReference type="PANTHER" id="PTHR15052">
    <property type="entry name" value="RNA POLYMERASE III TRANSCRIPTION INITIATION FACTOR COMPLEX SUBUNIT"/>
    <property type="match status" value="1"/>
</dbReference>
<evidence type="ECO:0000256" key="3">
    <source>
        <dbReference type="ARBA" id="ARBA00023242"/>
    </source>
</evidence>
<feature type="compositionally biased region" description="Polar residues" evidence="5">
    <location>
        <begin position="936"/>
        <end position="946"/>
    </location>
</feature>
<feature type="compositionally biased region" description="Acidic residues" evidence="5">
    <location>
        <begin position="30"/>
        <end position="53"/>
    </location>
</feature>
<protein>
    <recommendedName>
        <fullName evidence="6">FHA domain-containing protein</fullName>
    </recommendedName>
</protein>
<accession>A0A9P5VRC6</accession>
<dbReference type="InterPro" id="IPR001680">
    <property type="entry name" value="WD40_rpt"/>
</dbReference>
<dbReference type="EMBL" id="JAAAUY010000019">
    <property type="protein sequence ID" value="KAF9337694.1"/>
    <property type="molecule type" value="Genomic_DNA"/>
</dbReference>
<dbReference type="Proteomes" id="UP000696485">
    <property type="component" value="Unassembled WGS sequence"/>
</dbReference>
<dbReference type="GO" id="GO:0006383">
    <property type="term" value="P:transcription by RNA polymerase III"/>
    <property type="evidence" value="ECO:0007669"/>
    <property type="project" value="TreeGrafter"/>
</dbReference>
<dbReference type="GO" id="GO:0005634">
    <property type="term" value="C:nucleus"/>
    <property type="evidence" value="ECO:0007669"/>
    <property type="project" value="UniProtKB-SubCell"/>
</dbReference>
<proteinExistence type="predicted"/>
<feature type="region of interest" description="Disordered" evidence="5">
    <location>
        <begin position="1115"/>
        <end position="1135"/>
    </location>
</feature>
<dbReference type="PROSITE" id="PS50006">
    <property type="entry name" value="FHA_DOMAIN"/>
    <property type="match status" value="1"/>
</dbReference>